<reference evidence="2" key="1">
    <citation type="submission" date="2021-05" db="EMBL/GenBank/DDBJ databases">
        <title>The genome of the haptophyte Pavlova lutheri (Diacronema luteri, Pavlovales) - a model for lipid biosynthesis in eukaryotic algae.</title>
        <authorList>
            <person name="Hulatt C.J."/>
            <person name="Posewitz M.C."/>
        </authorList>
    </citation>
    <scope>NUCLEOTIDE SEQUENCE</scope>
    <source>
        <strain evidence="2">NIVA-4/92</strain>
    </source>
</reference>
<evidence type="ECO:0000256" key="1">
    <source>
        <dbReference type="SAM" id="SignalP"/>
    </source>
</evidence>
<protein>
    <submittedName>
        <fullName evidence="2">Uncharacterized protein</fullName>
    </submittedName>
</protein>
<gene>
    <name evidence="2" type="ORF">KFE25_002777</name>
</gene>
<proteinExistence type="predicted"/>
<evidence type="ECO:0000313" key="2">
    <source>
        <dbReference type="EMBL" id="KAG8465470.1"/>
    </source>
</evidence>
<dbReference type="AlphaFoldDB" id="A0A8J6CD49"/>
<evidence type="ECO:0000313" key="3">
    <source>
        <dbReference type="Proteomes" id="UP000751190"/>
    </source>
</evidence>
<dbReference type="EMBL" id="JAGTXO010000010">
    <property type="protein sequence ID" value="KAG8465470.1"/>
    <property type="molecule type" value="Genomic_DNA"/>
</dbReference>
<organism evidence="2 3">
    <name type="scientific">Diacronema lutheri</name>
    <name type="common">Unicellular marine alga</name>
    <name type="synonym">Monochrysis lutheri</name>
    <dbReference type="NCBI Taxonomy" id="2081491"/>
    <lineage>
        <taxon>Eukaryota</taxon>
        <taxon>Haptista</taxon>
        <taxon>Haptophyta</taxon>
        <taxon>Pavlovophyceae</taxon>
        <taxon>Pavlovales</taxon>
        <taxon>Pavlovaceae</taxon>
        <taxon>Diacronema</taxon>
    </lineage>
</organism>
<keyword evidence="1" id="KW-0732">Signal</keyword>
<dbReference type="Proteomes" id="UP000751190">
    <property type="component" value="Unassembled WGS sequence"/>
</dbReference>
<accession>A0A8J6CD49</accession>
<keyword evidence="3" id="KW-1185">Reference proteome</keyword>
<comment type="caution">
    <text evidence="2">The sequence shown here is derived from an EMBL/GenBank/DDBJ whole genome shotgun (WGS) entry which is preliminary data.</text>
</comment>
<sequence>MAAHAWGVFALVALAGAHAHAPSRHGLSLRSVASTARAPAARPQRVAERLAARSRVRATDGERDIVDAPDTASAAERRGSADPAFKATDILTALPYALGLVAFTTLFLSQAGLLDDWKPFGDFEIPAEWLQE</sequence>
<feature type="signal peptide" evidence="1">
    <location>
        <begin position="1"/>
        <end position="19"/>
    </location>
</feature>
<feature type="chain" id="PRO_5035322471" evidence="1">
    <location>
        <begin position="20"/>
        <end position="132"/>
    </location>
</feature>
<name>A0A8J6CD49_DIALT</name>